<protein>
    <submittedName>
        <fullName evidence="1">Uncharacterized protein</fullName>
    </submittedName>
</protein>
<dbReference type="Proteomes" id="UP000001739">
    <property type="component" value="Plasmid pBPHYT01"/>
</dbReference>
<name>B2TH53_PARPJ</name>
<geneLocation type="plasmid" evidence="1 2">
    <name>pBPHYT01</name>
</geneLocation>
<evidence type="ECO:0000313" key="1">
    <source>
        <dbReference type="EMBL" id="ACD21602.1"/>
    </source>
</evidence>
<accession>B2TH53</accession>
<reference evidence="1 2" key="1">
    <citation type="journal article" date="2011" name="J. Bacteriol.">
        <title>Complete genome sequence of the plant growth-promoting endophyte Burkholderia phytofirmans strain PsJN.</title>
        <authorList>
            <person name="Weilharter A."/>
            <person name="Mitter B."/>
            <person name="Shin M.V."/>
            <person name="Chain P.S."/>
            <person name="Nowak J."/>
            <person name="Sessitsch A."/>
        </authorList>
    </citation>
    <scope>NUCLEOTIDE SEQUENCE [LARGE SCALE GENOMIC DNA]</scope>
    <source>
        <strain evidence="2">DSM 17436 / LMG 22146 / PsJN</strain>
        <plasmid evidence="1 2">pBPHYT01</plasmid>
    </source>
</reference>
<proteinExistence type="predicted"/>
<gene>
    <name evidence="1" type="ordered locus">Bphyt_7317</name>
</gene>
<sequence length="64" mass="7435">MHEWDEVAEAMLPNFLRWIGERGKLRTPAAASEYVREQMPDEGMVLRDNVADSLYRISGRINQD</sequence>
<keyword evidence="1" id="KW-0614">Plasmid</keyword>
<organism evidence="1 2">
    <name type="scientific">Paraburkholderia phytofirmans (strain DSM 17436 / LMG 22146 / PsJN)</name>
    <name type="common">Burkholderia phytofirmans</name>
    <dbReference type="NCBI Taxonomy" id="398527"/>
    <lineage>
        <taxon>Bacteria</taxon>
        <taxon>Pseudomonadati</taxon>
        <taxon>Pseudomonadota</taxon>
        <taxon>Betaproteobacteria</taxon>
        <taxon>Burkholderiales</taxon>
        <taxon>Burkholderiaceae</taxon>
        <taxon>Paraburkholderia</taxon>
    </lineage>
</organism>
<dbReference type="KEGG" id="bpy:Bphyt_7317"/>
<dbReference type="HOGENOM" id="CLU_2859118_0_0_4"/>
<dbReference type="AlphaFoldDB" id="B2TH53"/>
<dbReference type="EMBL" id="CP001054">
    <property type="protein sequence ID" value="ACD21602.1"/>
    <property type="molecule type" value="Genomic_DNA"/>
</dbReference>
<evidence type="ECO:0000313" key="2">
    <source>
        <dbReference type="Proteomes" id="UP000001739"/>
    </source>
</evidence>